<evidence type="ECO:0008006" key="3">
    <source>
        <dbReference type="Google" id="ProtNLM"/>
    </source>
</evidence>
<dbReference type="EMBL" id="RRCF01000001">
    <property type="protein sequence ID" value="RRJ22594.1"/>
    <property type="molecule type" value="Genomic_DNA"/>
</dbReference>
<keyword evidence="2" id="KW-1185">Reference proteome</keyword>
<name>A0A3P3QN40_9GAMM</name>
<protein>
    <recommendedName>
        <fullName evidence="3">DUF2163 domain-containing protein</fullName>
    </recommendedName>
</protein>
<accession>A0A3P3QN40</accession>
<reference evidence="1 2" key="1">
    <citation type="submission" date="2018-11" db="EMBL/GenBank/DDBJ databases">
        <title>Draft genome analysis of Rheinheimera mesophila isolated from an industrial waste site.</title>
        <authorList>
            <person name="Yu Q."/>
            <person name="Qi Y."/>
            <person name="Zhang H."/>
            <person name="Lu Y."/>
            <person name="Pu J."/>
        </authorList>
    </citation>
    <scope>NUCLEOTIDE SEQUENCE [LARGE SCALE GENOMIC DNA]</scope>
    <source>
        <strain evidence="1 2">IITR13</strain>
    </source>
</reference>
<dbReference type="AlphaFoldDB" id="A0A3P3QN40"/>
<evidence type="ECO:0000313" key="2">
    <source>
        <dbReference type="Proteomes" id="UP000276260"/>
    </source>
</evidence>
<dbReference type="Proteomes" id="UP000276260">
    <property type="component" value="Unassembled WGS sequence"/>
</dbReference>
<dbReference type="RefSeq" id="WP_046521123.1">
    <property type="nucleotide sequence ID" value="NZ_LAVS01000090.1"/>
</dbReference>
<proteinExistence type="predicted"/>
<comment type="caution">
    <text evidence="1">The sequence shown here is derived from an EMBL/GenBank/DDBJ whole genome shotgun (WGS) entry which is preliminary data.</text>
</comment>
<evidence type="ECO:0000313" key="1">
    <source>
        <dbReference type="EMBL" id="RRJ22594.1"/>
    </source>
</evidence>
<sequence>MLQVTPQVAAAIAGEHDYCHLIRLELANNVTLRMTDCGYPVNWQGEIFEANGLLLGMDAPTFNAELRIGEIGLAFTAADQSMVALMLGVNQINRYAYIFRAYLTDQGEVIPNPVLLHTWLLNAPDVSDSKGESQITTPLTSEWADFEAPRGRRSTDASQRRFYPNDKGLEFAAQVKKDLKWGGE</sequence>
<organism evidence="1 2">
    <name type="scientific">Rheinheimera mesophila</name>
    <dbReference type="NCBI Taxonomy" id="1547515"/>
    <lineage>
        <taxon>Bacteria</taxon>
        <taxon>Pseudomonadati</taxon>
        <taxon>Pseudomonadota</taxon>
        <taxon>Gammaproteobacteria</taxon>
        <taxon>Chromatiales</taxon>
        <taxon>Chromatiaceae</taxon>
        <taxon>Rheinheimera</taxon>
    </lineage>
</organism>
<gene>
    <name evidence="1" type="ORF">EIK76_00465</name>
</gene>
<dbReference type="OrthoDB" id="8890623at2"/>